<dbReference type="FunFam" id="1.20.1270.280:FF:000003">
    <property type="entry name" value="Dynein axonemal heavy chain 17"/>
    <property type="match status" value="1"/>
</dbReference>
<dbReference type="Gene3D" id="1.20.1270.280">
    <property type="match status" value="1"/>
</dbReference>
<dbReference type="PANTHER" id="PTHR46961:SF16">
    <property type="entry name" value="DYNEIN AXONEMAL HEAVY CHAIN 17-RELATED"/>
    <property type="match status" value="1"/>
</dbReference>
<sequence length="363" mass="40774">MTLHFCWSFKTKPGKNTSNGATTKCDEANLSSITGRCVDDYIDDSLPPESPHLYGLHPNAEIGFLTQSSDKLFRTILELQPRDGGGAEGGGATREDKVLAVLEEVLEKLPEEFHMSELLSKAAERSPYQVVALQECERMNQLTHEMKRSLQELALGLKGELTMSSDMEGLQSCLFLDVVPDSWARRAYPSVCGLSLWFSDLLLRVRELEAWVADFSLPPSVWLSGFFNPQSFLTAILQASARKNAWPLDNMCLQCDVTKKSREDLSSAPRDGAFIHGLFMEGARWDTQTGLLAESRLKELTPSMPLMFLRAVPLEKQEQRSLYSCPVYKTRQRGPTYVWTFSLRTKEKPSKWTLAGVALLLQI</sequence>
<dbReference type="AlphaFoldDB" id="A0AAV2JWM8"/>
<evidence type="ECO:0000313" key="2">
    <source>
        <dbReference type="EMBL" id="CAL1580736.1"/>
    </source>
</evidence>
<dbReference type="Gene3D" id="3.10.490.20">
    <property type="match status" value="1"/>
</dbReference>
<dbReference type="FunFam" id="3.10.490.20:FF:000002">
    <property type="entry name" value="Dynein axonemal heavy chain 17"/>
    <property type="match status" value="1"/>
</dbReference>
<proteinExistence type="predicted"/>
<dbReference type="InterPro" id="IPR043160">
    <property type="entry name" value="Dynein_C_barrel"/>
</dbReference>
<feature type="domain" description="Dynein heavy chain C-terminal" evidence="1">
    <location>
        <begin position="66"/>
        <end position="361"/>
    </location>
</feature>
<accession>A0AAV2JWM8</accession>
<dbReference type="Pfam" id="PF18199">
    <property type="entry name" value="Dynein_C"/>
    <property type="match status" value="1"/>
</dbReference>
<dbReference type="PANTHER" id="PTHR46961">
    <property type="entry name" value="DYNEIN HEAVY CHAIN 1, AXONEMAL-LIKE PROTEIN"/>
    <property type="match status" value="1"/>
</dbReference>
<dbReference type="InterPro" id="IPR041228">
    <property type="entry name" value="Dynein_C"/>
</dbReference>
<dbReference type="EMBL" id="OZ035836">
    <property type="protein sequence ID" value="CAL1580736.1"/>
    <property type="molecule type" value="Genomic_DNA"/>
</dbReference>
<name>A0AAV2JWM8_KNICA</name>
<evidence type="ECO:0000313" key="3">
    <source>
        <dbReference type="Proteomes" id="UP001497482"/>
    </source>
</evidence>
<protein>
    <recommendedName>
        <fullName evidence="1">Dynein heavy chain C-terminal domain-containing protein</fullName>
    </recommendedName>
</protein>
<keyword evidence="3" id="KW-1185">Reference proteome</keyword>
<evidence type="ECO:0000259" key="1">
    <source>
        <dbReference type="Pfam" id="PF18199"/>
    </source>
</evidence>
<dbReference type="GO" id="GO:0051959">
    <property type="term" value="F:dynein light intermediate chain binding"/>
    <property type="evidence" value="ECO:0007669"/>
    <property type="project" value="InterPro"/>
</dbReference>
<dbReference type="GO" id="GO:0045505">
    <property type="term" value="F:dynein intermediate chain binding"/>
    <property type="evidence" value="ECO:0007669"/>
    <property type="project" value="InterPro"/>
</dbReference>
<reference evidence="2 3" key="1">
    <citation type="submission" date="2024-04" db="EMBL/GenBank/DDBJ databases">
        <authorList>
            <person name="Waldvogel A.-M."/>
            <person name="Schoenle A."/>
        </authorList>
    </citation>
    <scope>NUCLEOTIDE SEQUENCE [LARGE SCALE GENOMIC DNA]</scope>
</reference>
<gene>
    <name evidence="2" type="ORF">KC01_LOCUS11548</name>
</gene>
<organism evidence="2 3">
    <name type="scientific">Knipowitschia caucasica</name>
    <name type="common">Caucasian dwarf goby</name>
    <name type="synonym">Pomatoschistus caucasicus</name>
    <dbReference type="NCBI Taxonomy" id="637954"/>
    <lineage>
        <taxon>Eukaryota</taxon>
        <taxon>Metazoa</taxon>
        <taxon>Chordata</taxon>
        <taxon>Craniata</taxon>
        <taxon>Vertebrata</taxon>
        <taxon>Euteleostomi</taxon>
        <taxon>Actinopterygii</taxon>
        <taxon>Neopterygii</taxon>
        <taxon>Teleostei</taxon>
        <taxon>Neoteleostei</taxon>
        <taxon>Acanthomorphata</taxon>
        <taxon>Gobiaria</taxon>
        <taxon>Gobiiformes</taxon>
        <taxon>Gobioidei</taxon>
        <taxon>Gobiidae</taxon>
        <taxon>Gobiinae</taxon>
        <taxon>Knipowitschia</taxon>
    </lineage>
</organism>
<dbReference type="GO" id="GO:0007018">
    <property type="term" value="P:microtubule-based movement"/>
    <property type="evidence" value="ECO:0007669"/>
    <property type="project" value="InterPro"/>
</dbReference>
<dbReference type="Proteomes" id="UP001497482">
    <property type="component" value="Chromosome 14"/>
</dbReference>
<dbReference type="InterPro" id="IPR026983">
    <property type="entry name" value="DHC"/>
</dbReference>
<dbReference type="GO" id="GO:0030286">
    <property type="term" value="C:dynein complex"/>
    <property type="evidence" value="ECO:0007669"/>
    <property type="project" value="InterPro"/>
</dbReference>